<dbReference type="PANTHER" id="PTHR12354">
    <property type="entry name" value="INTERFERON-RELATED DEVELOPMENTAL REGULATOR"/>
    <property type="match status" value="1"/>
</dbReference>
<dbReference type="Pfam" id="PF05004">
    <property type="entry name" value="IFRD"/>
    <property type="match status" value="1"/>
</dbReference>
<feature type="region of interest" description="Disordered" evidence="1">
    <location>
        <begin position="18"/>
        <end position="42"/>
    </location>
</feature>
<gene>
    <name evidence="3" type="ORF">IFM89_006283</name>
</gene>
<evidence type="ECO:0000256" key="1">
    <source>
        <dbReference type="SAM" id="MobiDB-lite"/>
    </source>
</evidence>
<evidence type="ECO:0000313" key="3">
    <source>
        <dbReference type="EMBL" id="KAF9587958.1"/>
    </source>
</evidence>
<dbReference type="EMBL" id="JADFTS010000009">
    <property type="protein sequence ID" value="KAF9587958.1"/>
    <property type="molecule type" value="Genomic_DNA"/>
</dbReference>
<dbReference type="OrthoDB" id="686784at2759"/>
<keyword evidence="4" id="KW-1185">Reference proteome</keyword>
<dbReference type="Proteomes" id="UP000631114">
    <property type="component" value="Unassembled WGS sequence"/>
</dbReference>
<dbReference type="InterPro" id="IPR039777">
    <property type="entry name" value="IFRD"/>
</dbReference>
<reference evidence="3 4" key="1">
    <citation type="submission" date="2020-10" db="EMBL/GenBank/DDBJ databases">
        <title>The Coptis chinensis genome and diversification of protoberbering-type alkaloids.</title>
        <authorList>
            <person name="Wang B."/>
            <person name="Shu S."/>
            <person name="Song C."/>
            <person name="Liu Y."/>
        </authorList>
    </citation>
    <scope>NUCLEOTIDE SEQUENCE [LARGE SCALE GENOMIC DNA]</scope>
    <source>
        <strain evidence="3">HL-2020</strain>
        <tissue evidence="3">Leaf</tissue>
    </source>
</reference>
<feature type="domain" description="Interferon-related developmental regulator N-terminal" evidence="2">
    <location>
        <begin position="74"/>
        <end position="139"/>
    </location>
</feature>
<name>A0A835GXX0_9MAGN</name>
<sequence length="143" mass="15850">MRREKRIVAPRKTEIVVAPPRRKGRGDCGGNSEDNDYQESSSVSLGDLLKKKGAKREKALETIDELLTNSVQETVGSGDRTREILEYFIPRISQVLKPDLDSSSVSSVLESLAIVTLLGGDGPEETEKSMKIIWDFLEATRSK</sequence>
<accession>A0A835GXX0</accession>
<dbReference type="AlphaFoldDB" id="A0A835GXX0"/>
<evidence type="ECO:0000313" key="4">
    <source>
        <dbReference type="Proteomes" id="UP000631114"/>
    </source>
</evidence>
<feature type="non-terminal residue" evidence="3">
    <location>
        <position position="143"/>
    </location>
</feature>
<dbReference type="InterPro" id="IPR007701">
    <property type="entry name" value="Interferon-rel_develop_reg_N"/>
</dbReference>
<protein>
    <recommendedName>
        <fullName evidence="2">Interferon-related developmental regulator N-terminal domain-containing protein</fullName>
    </recommendedName>
</protein>
<evidence type="ECO:0000259" key="2">
    <source>
        <dbReference type="Pfam" id="PF05004"/>
    </source>
</evidence>
<dbReference type="PANTHER" id="PTHR12354:SF1">
    <property type="entry name" value="INTERFERON-RELATED DEVELOPMENTAL REGULATOR 1"/>
    <property type="match status" value="1"/>
</dbReference>
<comment type="caution">
    <text evidence="3">The sequence shown here is derived from an EMBL/GenBank/DDBJ whole genome shotgun (WGS) entry which is preliminary data.</text>
</comment>
<organism evidence="3 4">
    <name type="scientific">Coptis chinensis</name>
    <dbReference type="NCBI Taxonomy" id="261450"/>
    <lineage>
        <taxon>Eukaryota</taxon>
        <taxon>Viridiplantae</taxon>
        <taxon>Streptophyta</taxon>
        <taxon>Embryophyta</taxon>
        <taxon>Tracheophyta</taxon>
        <taxon>Spermatophyta</taxon>
        <taxon>Magnoliopsida</taxon>
        <taxon>Ranunculales</taxon>
        <taxon>Ranunculaceae</taxon>
        <taxon>Coptidoideae</taxon>
        <taxon>Coptis</taxon>
    </lineage>
</organism>
<proteinExistence type="predicted"/>